<dbReference type="Pfam" id="PF07716">
    <property type="entry name" value="bZIP_2"/>
    <property type="match status" value="1"/>
</dbReference>
<protein>
    <recommendedName>
        <fullName evidence="6">BZIP domain-containing protein</fullName>
    </recommendedName>
</protein>
<dbReference type="InterPro" id="IPR040223">
    <property type="entry name" value="PAR_bZIP"/>
</dbReference>
<keyword evidence="2" id="KW-0805">Transcription regulation</keyword>
<keyword evidence="4" id="KW-0804">Transcription</keyword>
<evidence type="ECO:0000256" key="1">
    <source>
        <dbReference type="ARBA" id="ARBA00004123"/>
    </source>
</evidence>
<evidence type="ECO:0000313" key="8">
    <source>
        <dbReference type="Proteomes" id="UP001519460"/>
    </source>
</evidence>
<evidence type="ECO:0000256" key="5">
    <source>
        <dbReference type="ARBA" id="ARBA00023242"/>
    </source>
</evidence>
<dbReference type="PROSITE" id="PS50217">
    <property type="entry name" value="BZIP"/>
    <property type="match status" value="1"/>
</dbReference>
<proteinExistence type="predicted"/>
<dbReference type="AlphaFoldDB" id="A0ABD0K2J4"/>
<comment type="caution">
    <text evidence="7">The sequence shown here is derived from an EMBL/GenBank/DDBJ whole genome shotgun (WGS) entry which is preliminary data.</text>
</comment>
<dbReference type="SUPFAM" id="SSF57959">
    <property type="entry name" value="Leucine zipper domain"/>
    <property type="match status" value="1"/>
</dbReference>
<dbReference type="InterPro" id="IPR004827">
    <property type="entry name" value="bZIP"/>
</dbReference>
<keyword evidence="8" id="KW-1185">Reference proteome</keyword>
<feature type="domain" description="BZIP" evidence="6">
    <location>
        <begin position="84"/>
        <end position="136"/>
    </location>
</feature>
<accession>A0ABD0K2J4</accession>
<dbReference type="EMBL" id="JACVVK020000268">
    <property type="protein sequence ID" value="KAK7481063.1"/>
    <property type="molecule type" value="Genomic_DNA"/>
</dbReference>
<sequence>NSRGLHEPARKGFCAVTALNDERCTVYTAGGQAPARKRRRAQNAGLANLHCARSTENPGLLNEYFVAIGAKPAEKKPIADELKDEQYYIHRQKNNESARRSREDRRQRHTQLSIRADYLERQNLMLQTKIHQLEDDKRVVMNALINGGRAEK</sequence>
<dbReference type="Gene3D" id="1.20.5.170">
    <property type="match status" value="1"/>
</dbReference>
<dbReference type="PANTHER" id="PTHR11988:SF27">
    <property type="entry name" value="GH27708P"/>
    <property type="match status" value="1"/>
</dbReference>
<keyword evidence="5" id="KW-0539">Nucleus</keyword>
<dbReference type="Proteomes" id="UP001519460">
    <property type="component" value="Unassembled WGS sequence"/>
</dbReference>
<evidence type="ECO:0000313" key="7">
    <source>
        <dbReference type="EMBL" id="KAK7481063.1"/>
    </source>
</evidence>
<name>A0ABD0K2J4_9CAEN</name>
<organism evidence="7 8">
    <name type="scientific">Batillaria attramentaria</name>
    <dbReference type="NCBI Taxonomy" id="370345"/>
    <lineage>
        <taxon>Eukaryota</taxon>
        <taxon>Metazoa</taxon>
        <taxon>Spiralia</taxon>
        <taxon>Lophotrochozoa</taxon>
        <taxon>Mollusca</taxon>
        <taxon>Gastropoda</taxon>
        <taxon>Caenogastropoda</taxon>
        <taxon>Sorbeoconcha</taxon>
        <taxon>Cerithioidea</taxon>
        <taxon>Batillariidae</taxon>
        <taxon>Batillaria</taxon>
    </lineage>
</organism>
<comment type="subcellular location">
    <subcellularLocation>
        <location evidence="1">Nucleus</location>
    </subcellularLocation>
</comment>
<evidence type="ECO:0000259" key="6">
    <source>
        <dbReference type="PROSITE" id="PS50217"/>
    </source>
</evidence>
<evidence type="ECO:0000256" key="3">
    <source>
        <dbReference type="ARBA" id="ARBA00023125"/>
    </source>
</evidence>
<feature type="non-terminal residue" evidence="7">
    <location>
        <position position="1"/>
    </location>
</feature>
<dbReference type="GO" id="GO:0005634">
    <property type="term" value="C:nucleus"/>
    <property type="evidence" value="ECO:0007669"/>
    <property type="project" value="UniProtKB-SubCell"/>
</dbReference>
<gene>
    <name evidence="7" type="ORF">BaRGS_00027699</name>
</gene>
<dbReference type="SMART" id="SM00338">
    <property type="entry name" value="BRLZ"/>
    <property type="match status" value="1"/>
</dbReference>
<dbReference type="GO" id="GO:0003677">
    <property type="term" value="F:DNA binding"/>
    <property type="evidence" value="ECO:0007669"/>
    <property type="project" value="UniProtKB-KW"/>
</dbReference>
<reference evidence="7 8" key="1">
    <citation type="journal article" date="2023" name="Sci. Data">
        <title>Genome assembly of the Korean intertidal mud-creeper Batillaria attramentaria.</title>
        <authorList>
            <person name="Patra A.K."/>
            <person name="Ho P.T."/>
            <person name="Jun S."/>
            <person name="Lee S.J."/>
            <person name="Kim Y."/>
            <person name="Won Y.J."/>
        </authorList>
    </citation>
    <scope>NUCLEOTIDE SEQUENCE [LARGE SCALE GENOMIC DNA]</scope>
    <source>
        <strain evidence="7">Wonlab-2016</strain>
    </source>
</reference>
<dbReference type="PANTHER" id="PTHR11988">
    <property type="entry name" value="THYROTROPH EMBRYONIC FACTOR RELATED"/>
    <property type="match status" value="1"/>
</dbReference>
<evidence type="ECO:0000256" key="4">
    <source>
        <dbReference type="ARBA" id="ARBA00023163"/>
    </source>
</evidence>
<evidence type="ECO:0000256" key="2">
    <source>
        <dbReference type="ARBA" id="ARBA00023015"/>
    </source>
</evidence>
<dbReference type="InterPro" id="IPR046347">
    <property type="entry name" value="bZIP_sf"/>
</dbReference>
<keyword evidence="3" id="KW-0238">DNA-binding</keyword>